<dbReference type="PRINTS" id="PR00207">
    <property type="entry name" value="FLAGELLIN"/>
</dbReference>
<evidence type="ECO:0000313" key="8">
    <source>
        <dbReference type="Proteomes" id="UP000824265"/>
    </source>
</evidence>
<dbReference type="Gene3D" id="6.10.10.10">
    <property type="entry name" value="Flagellar export chaperone, C-terminal domain"/>
    <property type="match status" value="1"/>
</dbReference>
<dbReference type="GO" id="GO:0005198">
    <property type="term" value="F:structural molecule activity"/>
    <property type="evidence" value="ECO:0007669"/>
    <property type="project" value="UniProtKB-UniRule"/>
</dbReference>
<keyword evidence="7" id="KW-0969">Cilium</keyword>
<comment type="caution">
    <text evidence="7">The sequence shown here is derived from an EMBL/GenBank/DDBJ whole genome shotgun (WGS) entry which is preliminary data.</text>
</comment>
<dbReference type="Gene3D" id="1.20.1330.10">
    <property type="entry name" value="f41 fragment of flagellin, N-terminal domain"/>
    <property type="match status" value="1"/>
</dbReference>
<dbReference type="Proteomes" id="UP000824265">
    <property type="component" value="Unassembled WGS sequence"/>
</dbReference>
<organism evidence="7 8">
    <name type="scientific">Candidatus Acetatifactor stercoripullorum</name>
    <dbReference type="NCBI Taxonomy" id="2838414"/>
    <lineage>
        <taxon>Bacteria</taxon>
        <taxon>Bacillati</taxon>
        <taxon>Bacillota</taxon>
        <taxon>Clostridia</taxon>
        <taxon>Lachnospirales</taxon>
        <taxon>Lachnospiraceae</taxon>
        <taxon>Acetatifactor</taxon>
    </lineage>
</organism>
<keyword evidence="3 4" id="KW-0975">Bacterial flagellum</keyword>
<dbReference type="GO" id="GO:0005576">
    <property type="term" value="C:extracellular region"/>
    <property type="evidence" value="ECO:0007669"/>
    <property type="project" value="UniProtKB-SubCell"/>
</dbReference>
<comment type="function">
    <text evidence="4">Flagellin is the subunit protein which polymerizes to form the filaments of bacterial flagella.</text>
</comment>
<dbReference type="SUPFAM" id="SSF64518">
    <property type="entry name" value="Phase 1 flagellin"/>
    <property type="match status" value="1"/>
</dbReference>
<evidence type="ECO:0000256" key="2">
    <source>
        <dbReference type="ARBA" id="ARBA00020110"/>
    </source>
</evidence>
<feature type="domain" description="Flagellin C-terminal" evidence="6">
    <location>
        <begin position="300"/>
        <end position="382"/>
    </location>
</feature>
<keyword evidence="7" id="KW-0966">Cell projection</keyword>
<keyword evidence="4" id="KW-0964">Secreted</keyword>
<protein>
    <recommendedName>
        <fullName evidence="2 4">Flagellin</fullName>
    </recommendedName>
</protein>
<evidence type="ECO:0000259" key="6">
    <source>
        <dbReference type="Pfam" id="PF00700"/>
    </source>
</evidence>
<dbReference type="Pfam" id="PF00700">
    <property type="entry name" value="Flagellin_C"/>
    <property type="match status" value="1"/>
</dbReference>
<dbReference type="AlphaFoldDB" id="A0A9D1R5Z4"/>
<dbReference type="Gene3D" id="3.30.70.2120">
    <property type="match status" value="1"/>
</dbReference>
<dbReference type="Pfam" id="PF00669">
    <property type="entry name" value="Flagellin_N"/>
    <property type="match status" value="1"/>
</dbReference>
<keyword evidence="7" id="KW-0282">Flagellum</keyword>
<dbReference type="InterPro" id="IPR001029">
    <property type="entry name" value="Flagellin_N"/>
</dbReference>
<evidence type="ECO:0000313" key="7">
    <source>
        <dbReference type="EMBL" id="HIW81128.1"/>
    </source>
</evidence>
<name>A0A9D1R5Z4_9FIRM</name>
<evidence type="ECO:0000259" key="5">
    <source>
        <dbReference type="Pfam" id="PF00669"/>
    </source>
</evidence>
<gene>
    <name evidence="7" type="ORF">H9742_06285</name>
</gene>
<comment type="subcellular location">
    <subcellularLocation>
        <location evidence="4">Secreted</location>
    </subcellularLocation>
    <subcellularLocation>
        <location evidence="4">Bacterial flagellum</location>
    </subcellularLocation>
</comment>
<dbReference type="EMBL" id="DXGH01000035">
    <property type="protein sequence ID" value="HIW81128.1"/>
    <property type="molecule type" value="Genomic_DNA"/>
</dbReference>
<accession>A0A9D1R5Z4</accession>
<reference evidence="7" key="2">
    <citation type="submission" date="2021-04" db="EMBL/GenBank/DDBJ databases">
        <authorList>
            <person name="Gilroy R."/>
        </authorList>
    </citation>
    <scope>NUCLEOTIDE SEQUENCE</scope>
    <source>
        <strain evidence="7">CHK195-6426</strain>
    </source>
</reference>
<evidence type="ECO:0000256" key="3">
    <source>
        <dbReference type="ARBA" id="ARBA00023143"/>
    </source>
</evidence>
<dbReference type="PANTHER" id="PTHR42792">
    <property type="entry name" value="FLAGELLIN"/>
    <property type="match status" value="1"/>
</dbReference>
<evidence type="ECO:0000256" key="4">
    <source>
        <dbReference type="RuleBase" id="RU362073"/>
    </source>
</evidence>
<dbReference type="PANTHER" id="PTHR42792:SF2">
    <property type="entry name" value="FLAGELLIN"/>
    <property type="match status" value="1"/>
</dbReference>
<evidence type="ECO:0000256" key="1">
    <source>
        <dbReference type="ARBA" id="ARBA00005709"/>
    </source>
</evidence>
<dbReference type="InterPro" id="IPR001492">
    <property type="entry name" value="Flagellin"/>
</dbReference>
<dbReference type="InterPro" id="IPR042187">
    <property type="entry name" value="Flagellin_C_sub2"/>
</dbReference>
<sequence length="383" mass="41215">MRINYNVSAMLSNNALSNSEDLLAKSLERLSSGLKINHAKDNPAGLAMGKRMNAQIEGLSVANQNASDGISIIEIADGALTEVSEMLQRMNELSVKAANGVMTDEDRATVQDEIAQLKEEITRIADTTEFNGQKLLNGEFDFKGYTNNLEVKVNSYSKEVTAKTYSIDSITLEKEIVDGVETGNYLVDLGSLNLGTDFPDGTTATAKDNLITLEGEGGFEMVLDVSEVNFGGANTVTFSAAGGNGLVIDATGIGAMRLQIGANETQILAVDIPTISLQNMGIEEIDVSTQEGAGDAIYRLDGAIKYVSKVRGRLGAYQNRLESSVNSLDVTSENMTAAYSRIMDVDMAEEMTYYTTYQVMTQAGTSMLAQANERPSQVLQLLQ</sequence>
<comment type="similarity">
    <text evidence="1 4">Belongs to the bacterial flagellin family.</text>
</comment>
<feature type="domain" description="Flagellin N-terminal" evidence="5">
    <location>
        <begin position="3"/>
        <end position="139"/>
    </location>
</feature>
<reference evidence="7" key="1">
    <citation type="journal article" date="2021" name="PeerJ">
        <title>Extensive microbial diversity within the chicken gut microbiome revealed by metagenomics and culture.</title>
        <authorList>
            <person name="Gilroy R."/>
            <person name="Ravi A."/>
            <person name="Getino M."/>
            <person name="Pursley I."/>
            <person name="Horton D.L."/>
            <person name="Alikhan N.F."/>
            <person name="Baker D."/>
            <person name="Gharbi K."/>
            <person name="Hall N."/>
            <person name="Watson M."/>
            <person name="Adriaenssens E.M."/>
            <person name="Foster-Nyarko E."/>
            <person name="Jarju S."/>
            <person name="Secka A."/>
            <person name="Antonio M."/>
            <person name="Oren A."/>
            <person name="Chaudhuri R.R."/>
            <person name="La Ragione R."/>
            <person name="Hildebrand F."/>
            <person name="Pallen M.J."/>
        </authorList>
    </citation>
    <scope>NUCLEOTIDE SEQUENCE</scope>
    <source>
        <strain evidence="7">CHK195-6426</strain>
    </source>
</reference>
<proteinExistence type="inferred from homology"/>
<dbReference type="GO" id="GO:0009288">
    <property type="term" value="C:bacterial-type flagellum"/>
    <property type="evidence" value="ECO:0007669"/>
    <property type="project" value="UniProtKB-SubCell"/>
</dbReference>
<dbReference type="InterPro" id="IPR046358">
    <property type="entry name" value="Flagellin_C"/>
</dbReference>